<keyword evidence="5 9" id="KW-0812">Transmembrane</keyword>
<evidence type="ECO:0000256" key="6">
    <source>
        <dbReference type="ARBA" id="ARBA00022989"/>
    </source>
</evidence>
<evidence type="ECO:0000256" key="8">
    <source>
        <dbReference type="ARBA" id="ARBA00030855"/>
    </source>
</evidence>
<dbReference type="PANTHER" id="PTHR42925:SF2">
    <property type="entry name" value="NA+ DRIVEN MULTIDRUG EFFLUX PUMP"/>
    <property type="match status" value="1"/>
</dbReference>
<evidence type="ECO:0000256" key="5">
    <source>
        <dbReference type="ARBA" id="ARBA00022692"/>
    </source>
</evidence>
<dbReference type="PIRSF" id="PIRSF006603">
    <property type="entry name" value="DinF"/>
    <property type="match status" value="1"/>
</dbReference>
<evidence type="ECO:0000256" key="9">
    <source>
        <dbReference type="SAM" id="Phobius"/>
    </source>
</evidence>
<evidence type="ECO:0000313" key="11">
    <source>
        <dbReference type="Proteomes" id="UP000011134"/>
    </source>
</evidence>
<dbReference type="PANTHER" id="PTHR42925">
    <property type="entry name" value="MULTIDRUG AND TOXIN EFFLUX PROTEIN MATE FAMILY"/>
    <property type="match status" value="1"/>
</dbReference>
<dbReference type="OrthoDB" id="9780160at2"/>
<dbReference type="InterPro" id="IPR002528">
    <property type="entry name" value="MATE_fam"/>
</dbReference>
<dbReference type="GO" id="GO:0005886">
    <property type="term" value="C:plasma membrane"/>
    <property type="evidence" value="ECO:0007669"/>
    <property type="project" value="UniProtKB-SubCell"/>
</dbReference>
<feature type="transmembrane region" description="Helical" evidence="9">
    <location>
        <begin position="136"/>
        <end position="156"/>
    </location>
</feature>
<keyword evidence="4" id="KW-1003">Cell membrane</keyword>
<feature type="transmembrane region" description="Helical" evidence="9">
    <location>
        <begin position="168"/>
        <end position="187"/>
    </location>
</feature>
<name>L8JHU9_9GAMM</name>
<feature type="transmembrane region" description="Helical" evidence="9">
    <location>
        <begin position="362"/>
        <end position="388"/>
    </location>
</feature>
<comment type="caution">
    <text evidence="10">The sequence shown here is derived from an EMBL/GenBank/DDBJ whole genome shotgun (WGS) entry which is preliminary data.</text>
</comment>
<dbReference type="GO" id="GO:0042910">
    <property type="term" value="F:xenobiotic transmembrane transporter activity"/>
    <property type="evidence" value="ECO:0007669"/>
    <property type="project" value="InterPro"/>
</dbReference>
<dbReference type="PATRIC" id="fig|1056511.3.peg.96"/>
<keyword evidence="3" id="KW-0813">Transport</keyword>
<evidence type="ECO:0000256" key="1">
    <source>
        <dbReference type="ARBA" id="ARBA00004429"/>
    </source>
</evidence>
<feature type="transmembrane region" description="Helical" evidence="9">
    <location>
        <begin position="94"/>
        <end position="116"/>
    </location>
</feature>
<protein>
    <recommendedName>
        <fullName evidence="2">Multidrug resistance protein NorM</fullName>
    </recommendedName>
    <alternativeName>
        <fullName evidence="8">Na(+)/drug antiporter</fullName>
    </alternativeName>
</protein>
<feature type="transmembrane region" description="Helical" evidence="9">
    <location>
        <begin position="193"/>
        <end position="217"/>
    </location>
</feature>
<sequence>MSHPVLLHFKGEFFRRLMLIAFPIALQTMLFSSRSLVDILMLGQLGELDVAAIGIAGKALFVATIMLFGVTTGGALLTAQYWGAQNKLGVKQSTALTVVMTTITAMIAGGIFLFFPEQVIGLATQSEAVIELGADYLRITSMSLFAVAWGSSMAVGLRAMHQPGISTFFSAIGIGLNMFLNWVLIFGQFGAPAMGIVGAAVATLVSGLVEVSLLYSYLYSRRHLLAFGFSVLLEVLDWVKIKRFLSLSLPTTFNHLAWSAGIFVYHAIIGQAGVQGLAALSVMTPIESFSLALIIGISNASAVMIGNQLGANRMEEAYYQAWAVSFFNLFCGVMVALTMLLMKDTVLDLFSALSGDTRELAGHFFLVFALTIIVKSLPMTMIVGVLRAGGDIRFCFYQDIAAQWFIGIPVTAFAALVLKLPLEWIYAMLMLEELVKVVGSTIRIKTRAWMNNLVAGTH</sequence>
<keyword evidence="7 9" id="KW-0472">Membrane</keyword>
<dbReference type="EMBL" id="AMZO01000001">
    <property type="protein sequence ID" value="ELR67788.1"/>
    <property type="molecule type" value="Genomic_DNA"/>
</dbReference>
<dbReference type="Pfam" id="PF01554">
    <property type="entry name" value="MatE"/>
    <property type="match status" value="2"/>
</dbReference>
<proteinExistence type="predicted"/>
<feature type="transmembrane region" description="Helical" evidence="9">
    <location>
        <begin position="59"/>
        <end position="82"/>
    </location>
</feature>
<dbReference type="NCBIfam" id="TIGR00797">
    <property type="entry name" value="matE"/>
    <property type="match status" value="1"/>
</dbReference>
<dbReference type="AlphaFoldDB" id="L8JHU9"/>
<evidence type="ECO:0000256" key="3">
    <source>
        <dbReference type="ARBA" id="ARBA00022448"/>
    </source>
</evidence>
<evidence type="ECO:0000256" key="4">
    <source>
        <dbReference type="ARBA" id="ARBA00022475"/>
    </source>
</evidence>
<feature type="transmembrane region" description="Helical" evidence="9">
    <location>
        <begin position="289"/>
        <end position="309"/>
    </location>
</feature>
<dbReference type="InterPro" id="IPR047135">
    <property type="entry name" value="YsiQ"/>
</dbReference>
<evidence type="ECO:0000256" key="2">
    <source>
        <dbReference type="ARBA" id="ARBA00013489"/>
    </source>
</evidence>
<comment type="subcellular location">
    <subcellularLocation>
        <location evidence="1">Cell inner membrane</location>
        <topology evidence="1">Multi-pass membrane protein</topology>
    </subcellularLocation>
</comment>
<dbReference type="InterPro" id="IPR048279">
    <property type="entry name" value="MdtK-like"/>
</dbReference>
<accession>L8JHU9</accession>
<evidence type="ECO:0000313" key="10">
    <source>
        <dbReference type="EMBL" id="ELR67788.1"/>
    </source>
</evidence>
<organism evidence="10 11">
    <name type="scientific">Photobacterium marinum</name>
    <dbReference type="NCBI Taxonomy" id="1056511"/>
    <lineage>
        <taxon>Bacteria</taxon>
        <taxon>Pseudomonadati</taxon>
        <taxon>Pseudomonadota</taxon>
        <taxon>Gammaproteobacteria</taxon>
        <taxon>Vibrionales</taxon>
        <taxon>Vibrionaceae</taxon>
        <taxon>Photobacterium</taxon>
    </lineage>
</organism>
<dbReference type="RefSeq" id="WP_007461226.1">
    <property type="nucleotide sequence ID" value="NZ_AMZO01000001.1"/>
</dbReference>
<feature type="transmembrane region" description="Helical" evidence="9">
    <location>
        <begin position="321"/>
        <end position="342"/>
    </location>
</feature>
<feature type="transmembrane region" description="Helical" evidence="9">
    <location>
        <begin position="400"/>
        <end position="418"/>
    </location>
</feature>
<dbReference type="GO" id="GO:0015297">
    <property type="term" value="F:antiporter activity"/>
    <property type="evidence" value="ECO:0007669"/>
    <property type="project" value="InterPro"/>
</dbReference>
<gene>
    <name evidence="10" type="ORF">C942_00095</name>
</gene>
<dbReference type="CDD" id="cd13134">
    <property type="entry name" value="MATE_like_8"/>
    <property type="match status" value="1"/>
</dbReference>
<keyword evidence="6 9" id="KW-1133">Transmembrane helix</keyword>
<dbReference type="Proteomes" id="UP000011134">
    <property type="component" value="Unassembled WGS sequence"/>
</dbReference>
<evidence type="ECO:0000256" key="7">
    <source>
        <dbReference type="ARBA" id="ARBA00023136"/>
    </source>
</evidence>
<keyword evidence="11" id="KW-1185">Reference proteome</keyword>
<reference evidence="10 11" key="1">
    <citation type="submission" date="2012-12" db="EMBL/GenBank/DDBJ databases">
        <title>Genome Assembly of Photobacterium sp. AK15.</title>
        <authorList>
            <person name="Khatri I."/>
            <person name="Vaidya B."/>
            <person name="Srinivas T.N.R."/>
            <person name="Subramanian S."/>
            <person name="Pinnaka A."/>
        </authorList>
    </citation>
    <scope>NUCLEOTIDE SEQUENCE [LARGE SCALE GENOMIC DNA]</scope>
    <source>
        <strain evidence="10 11">AK15</strain>
    </source>
</reference>